<dbReference type="EMBL" id="CP012333">
    <property type="protein sequence ID" value="AKU98533.1"/>
    <property type="molecule type" value="Genomic_DNA"/>
</dbReference>
<keyword evidence="1" id="KW-0472">Membrane</keyword>
<keyword evidence="1" id="KW-0812">Transmembrane</keyword>
<feature type="transmembrane region" description="Helical" evidence="1">
    <location>
        <begin position="402"/>
        <end position="424"/>
    </location>
</feature>
<feature type="transmembrane region" description="Helical" evidence="1">
    <location>
        <begin position="104"/>
        <end position="129"/>
    </location>
</feature>
<feature type="transmembrane region" description="Helical" evidence="1">
    <location>
        <begin position="141"/>
        <end position="158"/>
    </location>
</feature>
<evidence type="ECO:0000313" key="2">
    <source>
        <dbReference type="EMBL" id="AKU98533.1"/>
    </source>
</evidence>
<accession>A0A0K1PYC9</accession>
<gene>
    <name evidence="2" type="ORF">AKJ09_05197</name>
</gene>
<dbReference type="Proteomes" id="UP000064967">
    <property type="component" value="Chromosome"/>
</dbReference>
<evidence type="ECO:0000313" key="3">
    <source>
        <dbReference type="Proteomes" id="UP000064967"/>
    </source>
</evidence>
<sequence length="426" mass="44238">MEPTAPDLSRAFRLALPVALGLPIVGVGLVSLVDRLSVSLVFTVIATVMVGVLVVATRSKAPRAGIVAGIAAACWSFIGAVAAATKADVPIVWGTDGVRCGTAMMSMLMIVGPIAGFWGFMGGLGLGALGVRRRWDSTMRGLATVATATVLVVTAFEVPKLRFPDADSYVASLEPARSVEVNGTVVLDGQPFRYERHPIQTVPSQEGPPEPTFAQCDLIGGAGGAVTLNAVGTSAPCPAVRFRTDPILDLVVVESQNVPCLGDTCWSPRSALRRTDWTSVSVTPRIAAHRLSAPTGWRIGGAFGSLIAVVAMVVANRLRKRAARLTLIGARHLGGGRVELSTTSEPVLVPIAASLPIGPIVLDGEQRGLPTYRDAGGLRYSSAFAGSLADHRARRTDLAASLTALAFAAAALGATPLVVVRILFGL</sequence>
<protein>
    <submittedName>
        <fullName evidence="2">Uncharacterized protein</fullName>
    </submittedName>
</protein>
<keyword evidence="1" id="KW-1133">Transmembrane helix</keyword>
<organism evidence="2 3">
    <name type="scientific">Labilithrix luteola</name>
    <dbReference type="NCBI Taxonomy" id="1391654"/>
    <lineage>
        <taxon>Bacteria</taxon>
        <taxon>Pseudomonadati</taxon>
        <taxon>Myxococcota</taxon>
        <taxon>Polyangia</taxon>
        <taxon>Polyangiales</taxon>
        <taxon>Labilitrichaceae</taxon>
        <taxon>Labilithrix</taxon>
    </lineage>
</organism>
<dbReference type="RefSeq" id="WP_146649478.1">
    <property type="nucleotide sequence ID" value="NZ_CP012333.1"/>
</dbReference>
<dbReference type="STRING" id="1391654.AKJ09_05197"/>
<keyword evidence="3" id="KW-1185">Reference proteome</keyword>
<evidence type="ECO:0000256" key="1">
    <source>
        <dbReference type="SAM" id="Phobius"/>
    </source>
</evidence>
<feature type="transmembrane region" description="Helical" evidence="1">
    <location>
        <begin position="12"/>
        <end position="32"/>
    </location>
</feature>
<dbReference type="AlphaFoldDB" id="A0A0K1PYC9"/>
<feature type="transmembrane region" description="Helical" evidence="1">
    <location>
        <begin position="38"/>
        <end position="57"/>
    </location>
</feature>
<feature type="transmembrane region" description="Helical" evidence="1">
    <location>
        <begin position="297"/>
        <end position="315"/>
    </location>
</feature>
<name>A0A0K1PYC9_9BACT</name>
<feature type="transmembrane region" description="Helical" evidence="1">
    <location>
        <begin position="64"/>
        <end position="84"/>
    </location>
</feature>
<proteinExistence type="predicted"/>
<reference evidence="2 3" key="1">
    <citation type="submission" date="2015-08" db="EMBL/GenBank/DDBJ databases">
        <authorList>
            <person name="Babu N.S."/>
            <person name="Beckwith C.J."/>
            <person name="Beseler K.G."/>
            <person name="Brison A."/>
            <person name="Carone J.V."/>
            <person name="Caskin T.P."/>
            <person name="Diamond M."/>
            <person name="Durham M.E."/>
            <person name="Foxe J.M."/>
            <person name="Go M."/>
            <person name="Henderson B.A."/>
            <person name="Jones I.B."/>
            <person name="McGettigan J.A."/>
            <person name="Micheletti S.J."/>
            <person name="Nasrallah M.E."/>
            <person name="Ortiz D."/>
            <person name="Piller C.R."/>
            <person name="Privatt S.R."/>
            <person name="Schneider S.L."/>
            <person name="Sharp S."/>
            <person name="Smith T.C."/>
            <person name="Stanton J.D."/>
            <person name="Ullery H.E."/>
            <person name="Wilson R.J."/>
            <person name="Serrano M.G."/>
            <person name="Buck G."/>
            <person name="Lee V."/>
            <person name="Wang Y."/>
            <person name="Carvalho R."/>
            <person name="Voegtly L."/>
            <person name="Shi R."/>
            <person name="Duckworth R."/>
            <person name="Johnson A."/>
            <person name="Loviza R."/>
            <person name="Walstead R."/>
            <person name="Shah Z."/>
            <person name="Kiflezghi M."/>
            <person name="Wade K."/>
            <person name="Ball S.L."/>
            <person name="Bradley K.W."/>
            <person name="Asai D.J."/>
            <person name="Bowman C.A."/>
            <person name="Russell D.A."/>
            <person name="Pope W.H."/>
            <person name="Jacobs-Sera D."/>
            <person name="Hendrix R.W."/>
            <person name="Hatfull G.F."/>
        </authorList>
    </citation>
    <scope>NUCLEOTIDE SEQUENCE [LARGE SCALE GENOMIC DNA]</scope>
    <source>
        <strain evidence="2 3">DSM 27648</strain>
    </source>
</reference>
<dbReference type="KEGG" id="llu:AKJ09_05197"/>